<organism evidence="1 2">
    <name type="scientific">Catenulispora subtropica</name>
    <dbReference type="NCBI Taxonomy" id="450798"/>
    <lineage>
        <taxon>Bacteria</taxon>
        <taxon>Bacillati</taxon>
        <taxon>Actinomycetota</taxon>
        <taxon>Actinomycetes</taxon>
        <taxon>Catenulisporales</taxon>
        <taxon>Catenulisporaceae</taxon>
        <taxon>Catenulispora</taxon>
    </lineage>
</organism>
<sequence>MRTGSAVARDSGRLLELCESAWAPALRGKVLVAEAEPELRVDLLPAVAAAISRRGAGTAAERWPACLLMSVVGAVAAGYRHGSAWSVWWRACGKRVSSAAGAVAWERAFRSAATVFGLAEFGDRSGDEAILLHTGVPDAFLEDLCSALVRGLGTPVSAPVALLIGQPEAAPFVSRCHDAMAVIGDTGAVRDPLPRRFLDAMADFRSRREGVIGANRRALRIEPFGRGPVLVGADGSEAPAAVADVGGRLFVFGEDDAAVAEDLVLSPATVWLLYPADTPPVAGGTLRVVAHGLLPARWPGWSLVQADLKDVTWLRAGEPGSARRVVGGRSRPTLLTGAPLAGLTHGAGRPVFAEPPVLRLPAGAAEWSVEVRDRDGGVWVRKRVRGQAEAVTETSAFWDAVPRPLIGEYSVRVGGGDGPGMVRSVALAETLAVERFPDVRLLRAEGLEPAEVVLHPGRGMTAVPAALTFGATCPRLPVDLVTRHRRERFVVEPPRMRVGTEDGVHEADAVRPPRLERAELARGGRLFIELPGAERLPSLEVVADGRVVQSVRPHRDGGYNLRRVLDTVTAHEETVLRLVHDGRSATVAWILDTASAQDPWLPRATGSVEG</sequence>
<gene>
    <name evidence="1" type="ORF">GCM10009838_86980</name>
</gene>
<evidence type="ECO:0000313" key="1">
    <source>
        <dbReference type="EMBL" id="GAA2007267.1"/>
    </source>
</evidence>
<keyword evidence="2" id="KW-1185">Reference proteome</keyword>
<proteinExistence type="predicted"/>
<comment type="caution">
    <text evidence="1">The sequence shown here is derived from an EMBL/GenBank/DDBJ whole genome shotgun (WGS) entry which is preliminary data.</text>
</comment>
<accession>A0ABP5EV56</accession>
<evidence type="ECO:0000313" key="2">
    <source>
        <dbReference type="Proteomes" id="UP001499854"/>
    </source>
</evidence>
<protein>
    <submittedName>
        <fullName evidence="1">Uncharacterized protein</fullName>
    </submittedName>
</protein>
<dbReference type="Proteomes" id="UP001499854">
    <property type="component" value="Unassembled WGS sequence"/>
</dbReference>
<reference evidence="2" key="1">
    <citation type="journal article" date="2019" name="Int. J. Syst. Evol. Microbiol.">
        <title>The Global Catalogue of Microorganisms (GCM) 10K type strain sequencing project: providing services to taxonomists for standard genome sequencing and annotation.</title>
        <authorList>
            <consortium name="The Broad Institute Genomics Platform"/>
            <consortium name="The Broad Institute Genome Sequencing Center for Infectious Disease"/>
            <person name="Wu L."/>
            <person name="Ma J."/>
        </authorList>
    </citation>
    <scope>NUCLEOTIDE SEQUENCE [LARGE SCALE GENOMIC DNA]</scope>
    <source>
        <strain evidence="2">JCM 16013</strain>
    </source>
</reference>
<dbReference type="EMBL" id="BAAAQM010000096">
    <property type="protein sequence ID" value="GAA2007267.1"/>
    <property type="molecule type" value="Genomic_DNA"/>
</dbReference>
<name>A0ABP5EV56_9ACTN</name>